<accession>A0A5J4FWG8</accession>
<sequence>MISCGASVAVDYDKETDFTTQKTFQFFTEKDSRVNPFDTKRIETSIDSVLIANDWQRTDYNQFFVDFYVDVLPSSRRSVIGIGLGSGGGGIGIGGSVGIPVGAKKMEHVLTISFHEATTNQPLVWEGVASGVLNENATPEQKESFYDRLVRTILSKFPPKK</sequence>
<evidence type="ECO:0000259" key="1">
    <source>
        <dbReference type="Pfam" id="PF13590"/>
    </source>
</evidence>
<evidence type="ECO:0000313" key="2">
    <source>
        <dbReference type="EMBL" id="GEQ85608.1"/>
    </source>
</evidence>
<name>A0A5J4FWG8_9FLAO</name>
<dbReference type="Gene3D" id="3.30.160.670">
    <property type="match status" value="1"/>
</dbReference>
<dbReference type="AlphaFoldDB" id="A0A5J4FWG8"/>
<organism evidence="2 3">
    <name type="scientific">Patiriisocius marinistellae</name>
    <dbReference type="NCBI Taxonomy" id="2494560"/>
    <lineage>
        <taxon>Bacteria</taxon>
        <taxon>Pseudomonadati</taxon>
        <taxon>Bacteroidota</taxon>
        <taxon>Flavobacteriia</taxon>
        <taxon>Flavobacteriales</taxon>
        <taxon>Flavobacteriaceae</taxon>
        <taxon>Patiriisocius</taxon>
    </lineage>
</organism>
<evidence type="ECO:0000313" key="3">
    <source>
        <dbReference type="Proteomes" id="UP000326994"/>
    </source>
</evidence>
<gene>
    <name evidence="2" type="ORF">ULMS_11160</name>
</gene>
<reference evidence="2 3" key="1">
    <citation type="submission" date="2019-08" db="EMBL/GenBank/DDBJ databases">
        <title>Ulvibacter marinistellae sp. nov., isolated from a starfish, Patiria pectinifera.</title>
        <authorList>
            <person name="Kawano K."/>
            <person name="Ushijima N."/>
            <person name="Kihara M."/>
            <person name="Itoh H."/>
        </authorList>
    </citation>
    <scope>NUCLEOTIDE SEQUENCE [LARGE SCALE GENOMIC DNA]</scope>
    <source>
        <strain evidence="2 3">KK4</strain>
    </source>
</reference>
<protein>
    <recommendedName>
        <fullName evidence="1">DUF4136 domain-containing protein</fullName>
    </recommendedName>
</protein>
<dbReference type="InterPro" id="IPR025411">
    <property type="entry name" value="DUF4136"/>
</dbReference>
<proteinExistence type="predicted"/>
<dbReference type="EMBL" id="BKCF01000001">
    <property type="protein sequence ID" value="GEQ85608.1"/>
    <property type="molecule type" value="Genomic_DNA"/>
</dbReference>
<feature type="domain" description="DUF4136" evidence="1">
    <location>
        <begin position="8"/>
        <end position="159"/>
    </location>
</feature>
<dbReference type="Proteomes" id="UP000326994">
    <property type="component" value="Unassembled WGS sequence"/>
</dbReference>
<keyword evidence="3" id="KW-1185">Reference proteome</keyword>
<comment type="caution">
    <text evidence="2">The sequence shown here is derived from an EMBL/GenBank/DDBJ whole genome shotgun (WGS) entry which is preliminary data.</text>
</comment>
<dbReference type="Pfam" id="PF13590">
    <property type="entry name" value="DUF4136"/>
    <property type="match status" value="1"/>
</dbReference>